<dbReference type="AlphaFoldDB" id="A0A8K0HUB5"/>
<reference evidence="2" key="1">
    <citation type="journal article" date="2017" name="Gigascience">
        <title>The genome draft of coconut (Cocos nucifera).</title>
        <authorList>
            <person name="Xiao Y."/>
            <person name="Xu P."/>
            <person name="Fan H."/>
            <person name="Baudouin L."/>
            <person name="Xia W."/>
            <person name="Bocs S."/>
            <person name="Xu J."/>
            <person name="Li Q."/>
            <person name="Guo A."/>
            <person name="Zhou L."/>
            <person name="Li J."/>
            <person name="Wu Y."/>
            <person name="Ma Z."/>
            <person name="Armero A."/>
            <person name="Issali A.E."/>
            <person name="Liu N."/>
            <person name="Peng M."/>
            <person name="Yang Y."/>
        </authorList>
    </citation>
    <scope>NUCLEOTIDE SEQUENCE</scope>
    <source>
        <tissue evidence="2">Spear leaf of Hainan Tall coconut</tissue>
    </source>
</reference>
<organism evidence="2 3">
    <name type="scientific">Cocos nucifera</name>
    <name type="common">Coconut palm</name>
    <dbReference type="NCBI Taxonomy" id="13894"/>
    <lineage>
        <taxon>Eukaryota</taxon>
        <taxon>Viridiplantae</taxon>
        <taxon>Streptophyta</taxon>
        <taxon>Embryophyta</taxon>
        <taxon>Tracheophyta</taxon>
        <taxon>Spermatophyta</taxon>
        <taxon>Magnoliopsida</taxon>
        <taxon>Liliopsida</taxon>
        <taxon>Arecaceae</taxon>
        <taxon>Arecoideae</taxon>
        <taxon>Cocoseae</taxon>
        <taxon>Attaleinae</taxon>
        <taxon>Cocos</taxon>
    </lineage>
</organism>
<comment type="caution">
    <text evidence="2">The sequence shown here is derived from an EMBL/GenBank/DDBJ whole genome shotgun (WGS) entry which is preliminary data.</text>
</comment>
<gene>
    <name evidence="2" type="ORF">COCNU_01G007450</name>
</gene>
<sequence length="125" mass="14502">MSCTRFGRGWRRTRGFRLHSYRFYIVRLRVRLFRFLGLFFCHLETIKRGGRRSSRRQCGRTCSKRTQISEVCQASQQDYNLQALNAEAIADCLDFIKRSSMSVDDSSAPKREEVPIVNNGSQSGL</sequence>
<dbReference type="PANTHER" id="PTHR34996">
    <property type="entry name" value="OS06G0327400 PROTEIN"/>
    <property type="match status" value="1"/>
</dbReference>
<dbReference type="EMBL" id="CM017872">
    <property type="protein sequence ID" value="KAG1326811.1"/>
    <property type="molecule type" value="Genomic_DNA"/>
</dbReference>
<name>A0A8K0HUB5_COCNU</name>
<feature type="region of interest" description="Disordered" evidence="1">
    <location>
        <begin position="102"/>
        <end position="125"/>
    </location>
</feature>
<dbReference type="Proteomes" id="UP000797356">
    <property type="component" value="Chromosome 1"/>
</dbReference>
<evidence type="ECO:0000313" key="3">
    <source>
        <dbReference type="Proteomes" id="UP000797356"/>
    </source>
</evidence>
<evidence type="ECO:0000313" key="2">
    <source>
        <dbReference type="EMBL" id="KAG1326811.1"/>
    </source>
</evidence>
<dbReference type="PANTHER" id="PTHR34996:SF3">
    <property type="entry name" value="OS06G0327400 PROTEIN"/>
    <property type="match status" value="1"/>
</dbReference>
<reference evidence="2" key="2">
    <citation type="submission" date="2019-07" db="EMBL/GenBank/DDBJ databases">
        <authorList>
            <person name="Yang Y."/>
            <person name="Bocs S."/>
            <person name="Baudouin L."/>
        </authorList>
    </citation>
    <scope>NUCLEOTIDE SEQUENCE</scope>
    <source>
        <tissue evidence="2">Spear leaf of Hainan Tall coconut</tissue>
    </source>
</reference>
<evidence type="ECO:0000256" key="1">
    <source>
        <dbReference type="SAM" id="MobiDB-lite"/>
    </source>
</evidence>
<protein>
    <submittedName>
        <fullName evidence="2">Uncharacterized protein</fullName>
    </submittedName>
</protein>
<accession>A0A8K0HUB5</accession>
<proteinExistence type="predicted"/>
<keyword evidence="3" id="KW-1185">Reference proteome</keyword>